<sequence length="88" mass="8883">MRRYPGTPDDVGSRDIGMYGGKGPLGAVGGVAALPATGVGFSPVLFIALALALILAGLLIVRSHRIAIANAAASSATVELSARPWRKG</sequence>
<accession>A0A4S8N4L2</accession>
<keyword evidence="1" id="KW-0134">Cell wall</keyword>
<keyword evidence="8" id="KW-1185">Reference proteome</keyword>
<keyword evidence="5" id="KW-0812">Transmembrane</keyword>
<gene>
    <name evidence="7" type="ORF">E9934_14460</name>
</gene>
<name>A0A4S8N4L2_9ACTN</name>
<feature type="domain" description="Gram-positive cocci surface proteins LPxTG" evidence="6">
    <location>
        <begin position="30"/>
        <end position="65"/>
    </location>
</feature>
<protein>
    <submittedName>
        <fullName evidence="7">LPXTG cell wall anchor domain-containing protein</fullName>
    </submittedName>
</protein>
<feature type="transmembrane region" description="Helical" evidence="5">
    <location>
        <begin position="41"/>
        <end position="61"/>
    </location>
</feature>
<evidence type="ECO:0000256" key="2">
    <source>
        <dbReference type="ARBA" id="ARBA00022525"/>
    </source>
</evidence>
<proteinExistence type="predicted"/>
<dbReference type="NCBIfam" id="TIGR01167">
    <property type="entry name" value="LPXTG_anchor"/>
    <property type="match status" value="1"/>
</dbReference>
<organism evidence="7 8">
    <name type="scientific">Nocardioides caeni</name>
    <dbReference type="NCBI Taxonomy" id="574700"/>
    <lineage>
        <taxon>Bacteria</taxon>
        <taxon>Bacillati</taxon>
        <taxon>Actinomycetota</taxon>
        <taxon>Actinomycetes</taxon>
        <taxon>Propionibacteriales</taxon>
        <taxon>Nocardioidaceae</taxon>
        <taxon>Nocardioides</taxon>
    </lineage>
</organism>
<keyword evidence="3" id="KW-0732">Signal</keyword>
<dbReference type="EMBL" id="STGW01000010">
    <property type="protein sequence ID" value="THV10522.1"/>
    <property type="molecule type" value="Genomic_DNA"/>
</dbReference>
<dbReference type="InterPro" id="IPR019931">
    <property type="entry name" value="LPXTG_anchor"/>
</dbReference>
<evidence type="ECO:0000259" key="6">
    <source>
        <dbReference type="Pfam" id="PF00746"/>
    </source>
</evidence>
<keyword evidence="4" id="KW-0572">Peptidoglycan-anchor</keyword>
<keyword evidence="5" id="KW-1133">Transmembrane helix</keyword>
<evidence type="ECO:0000256" key="5">
    <source>
        <dbReference type="SAM" id="Phobius"/>
    </source>
</evidence>
<keyword evidence="5" id="KW-0472">Membrane</keyword>
<keyword evidence="2" id="KW-0964">Secreted</keyword>
<evidence type="ECO:0000256" key="3">
    <source>
        <dbReference type="ARBA" id="ARBA00022729"/>
    </source>
</evidence>
<evidence type="ECO:0000313" key="7">
    <source>
        <dbReference type="EMBL" id="THV10522.1"/>
    </source>
</evidence>
<comment type="caution">
    <text evidence="7">The sequence shown here is derived from an EMBL/GenBank/DDBJ whole genome shotgun (WGS) entry which is preliminary data.</text>
</comment>
<dbReference type="Pfam" id="PF00746">
    <property type="entry name" value="Gram_pos_anchor"/>
    <property type="match status" value="1"/>
</dbReference>
<reference evidence="7 8" key="1">
    <citation type="journal article" date="2009" name="Int. J. Syst. Evol. Microbiol.">
        <title>Nocardioides caeni sp. nov., isolated from wastewater.</title>
        <authorList>
            <person name="Yoon J.H."/>
            <person name="Kang S.J."/>
            <person name="Park S."/>
            <person name="Kim W."/>
            <person name="Oh T.K."/>
        </authorList>
    </citation>
    <scope>NUCLEOTIDE SEQUENCE [LARGE SCALE GENOMIC DNA]</scope>
    <source>
        <strain evidence="7 8">DSM 23134</strain>
    </source>
</reference>
<evidence type="ECO:0000256" key="4">
    <source>
        <dbReference type="ARBA" id="ARBA00023088"/>
    </source>
</evidence>
<evidence type="ECO:0000313" key="8">
    <source>
        <dbReference type="Proteomes" id="UP000307087"/>
    </source>
</evidence>
<dbReference type="RefSeq" id="WP_136563600.1">
    <property type="nucleotide sequence ID" value="NZ_BAABLS010000006.1"/>
</dbReference>
<dbReference type="Proteomes" id="UP000307087">
    <property type="component" value="Unassembled WGS sequence"/>
</dbReference>
<dbReference type="AlphaFoldDB" id="A0A4S8N4L2"/>
<evidence type="ECO:0000256" key="1">
    <source>
        <dbReference type="ARBA" id="ARBA00022512"/>
    </source>
</evidence>